<keyword evidence="1" id="KW-0812">Transmembrane</keyword>
<feature type="transmembrane region" description="Helical" evidence="1">
    <location>
        <begin position="49"/>
        <end position="71"/>
    </location>
</feature>
<dbReference type="InterPro" id="IPR022127">
    <property type="entry name" value="STIMATE/YPL162C"/>
</dbReference>
<evidence type="ECO:0000313" key="3">
    <source>
        <dbReference type="Proteomes" id="UP000187209"/>
    </source>
</evidence>
<dbReference type="EMBL" id="MPUH01001940">
    <property type="protein sequence ID" value="OMJ65790.1"/>
    <property type="molecule type" value="Genomic_DNA"/>
</dbReference>
<dbReference type="OrthoDB" id="431202at2759"/>
<comment type="caution">
    <text evidence="2">The sequence shown here is derived from an EMBL/GenBank/DDBJ whole genome shotgun (WGS) entry which is preliminary data.</text>
</comment>
<dbReference type="AlphaFoldDB" id="A0A1R2AN15"/>
<protein>
    <submittedName>
        <fullName evidence="2">Uncharacterized protein</fullName>
    </submittedName>
</protein>
<dbReference type="GO" id="GO:0016020">
    <property type="term" value="C:membrane"/>
    <property type="evidence" value="ECO:0007669"/>
    <property type="project" value="TreeGrafter"/>
</dbReference>
<sequence length="227" mass="26178">MGFLGASKTEECEIFGDFGWFIQGTLGLLSFSSLVIKRYMEKNPRTWKIWFMDASKQATSAGILHVLNLYLSHSVKSGDQCVWYFLNYTVDTILGMALCYLLLHSVERCLKYSNKFAFKSGYYGEDTNICLWVYQLWIWIGIILIVKGVIWITMTLFIEPLQFFGGLLLVPFSGHPQLELIAVMIFIPLTLNSLVFWITDSFLKNDKDIEIETDLELIADYKKNMLV</sequence>
<dbReference type="Proteomes" id="UP000187209">
    <property type="component" value="Unassembled WGS sequence"/>
</dbReference>
<proteinExistence type="predicted"/>
<gene>
    <name evidence="2" type="ORF">SteCoe_37619</name>
</gene>
<dbReference type="Pfam" id="PF12400">
    <property type="entry name" value="STIMATE"/>
    <property type="match status" value="1"/>
</dbReference>
<organism evidence="2 3">
    <name type="scientific">Stentor coeruleus</name>
    <dbReference type="NCBI Taxonomy" id="5963"/>
    <lineage>
        <taxon>Eukaryota</taxon>
        <taxon>Sar</taxon>
        <taxon>Alveolata</taxon>
        <taxon>Ciliophora</taxon>
        <taxon>Postciliodesmatophora</taxon>
        <taxon>Heterotrichea</taxon>
        <taxon>Heterotrichida</taxon>
        <taxon>Stentoridae</taxon>
        <taxon>Stentor</taxon>
    </lineage>
</organism>
<keyword evidence="1" id="KW-1133">Transmembrane helix</keyword>
<reference evidence="2 3" key="1">
    <citation type="submission" date="2016-11" db="EMBL/GenBank/DDBJ databases">
        <title>The macronuclear genome of Stentor coeruleus: a giant cell with tiny introns.</title>
        <authorList>
            <person name="Slabodnick M."/>
            <person name="Ruby J.G."/>
            <person name="Reiff S.B."/>
            <person name="Swart E.C."/>
            <person name="Gosai S."/>
            <person name="Prabakaran S."/>
            <person name="Witkowska E."/>
            <person name="Larue G.E."/>
            <person name="Fisher S."/>
            <person name="Freeman R.M."/>
            <person name="Gunawardena J."/>
            <person name="Chu W."/>
            <person name="Stover N.A."/>
            <person name="Gregory B.D."/>
            <person name="Nowacki M."/>
            <person name="Derisi J."/>
            <person name="Roy S.W."/>
            <person name="Marshall W.F."/>
            <person name="Sood P."/>
        </authorList>
    </citation>
    <scope>NUCLEOTIDE SEQUENCE [LARGE SCALE GENOMIC DNA]</scope>
    <source>
        <strain evidence="2">WM001</strain>
    </source>
</reference>
<dbReference type="PANTHER" id="PTHR31735:SF1">
    <property type="entry name" value="VACUOLAR MEMBRANE PROTEIN YPL162C"/>
    <property type="match status" value="1"/>
</dbReference>
<feature type="transmembrane region" description="Helical" evidence="1">
    <location>
        <begin position="178"/>
        <end position="198"/>
    </location>
</feature>
<keyword evidence="3" id="KW-1185">Reference proteome</keyword>
<feature type="transmembrane region" description="Helical" evidence="1">
    <location>
        <begin position="136"/>
        <end position="158"/>
    </location>
</feature>
<accession>A0A1R2AN15</accession>
<dbReference type="PANTHER" id="PTHR31735">
    <property type="entry name" value="VACUOLAR MEMBRANE PROTEIN YPL162C"/>
    <property type="match status" value="1"/>
</dbReference>
<feature type="transmembrane region" description="Helical" evidence="1">
    <location>
        <begin position="83"/>
        <end position="103"/>
    </location>
</feature>
<evidence type="ECO:0000256" key="1">
    <source>
        <dbReference type="SAM" id="Phobius"/>
    </source>
</evidence>
<evidence type="ECO:0000313" key="2">
    <source>
        <dbReference type="EMBL" id="OMJ65790.1"/>
    </source>
</evidence>
<name>A0A1R2AN15_9CILI</name>
<feature type="transmembrane region" description="Helical" evidence="1">
    <location>
        <begin position="20"/>
        <end position="37"/>
    </location>
</feature>
<keyword evidence="1" id="KW-0472">Membrane</keyword>